<evidence type="ECO:0000256" key="2">
    <source>
        <dbReference type="SAM" id="Phobius"/>
    </source>
</evidence>
<dbReference type="Proteomes" id="UP000790347">
    <property type="component" value="Unassembled WGS sequence"/>
</dbReference>
<keyword evidence="2" id="KW-1133">Transmembrane helix</keyword>
<keyword evidence="2" id="KW-0472">Membrane</keyword>
<evidence type="ECO:0000313" key="3">
    <source>
        <dbReference type="EMBL" id="KAH9491190.1"/>
    </source>
</evidence>
<accession>A0A922HK90</accession>
<gene>
    <name evidence="3" type="ORF">DERF_015921</name>
</gene>
<evidence type="ECO:0000313" key="4">
    <source>
        <dbReference type="Proteomes" id="UP000790347"/>
    </source>
</evidence>
<organism evidence="3 4">
    <name type="scientific">Dermatophagoides farinae</name>
    <name type="common">American house dust mite</name>
    <dbReference type="NCBI Taxonomy" id="6954"/>
    <lineage>
        <taxon>Eukaryota</taxon>
        <taxon>Metazoa</taxon>
        <taxon>Ecdysozoa</taxon>
        <taxon>Arthropoda</taxon>
        <taxon>Chelicerata</taxon>
        <taxon>Arachnida</taxon>
        <taxon>Acari</taxon>
        <taxon>Acariformes</taxon>
        <taxon>Sarcoptiformes</taxon>
        <taxon>Astigmata</taxon>
        <taxon>Psoroptidia</taxon>
        <taxon>Analgoidea</taxon>
        <taxon>Pyroglyphidae</taxon>
        <taxon>Dermatophagoidinae</taxon>
        <taxon>Dermatophagoides</taxon>
    </lineage>
</organism>
<proteinExistence type="predicted"/>
<sequence length="550" mass="63593">MDNNTDDDDDDNHQMMITMPTTTTTTTSMMMRRSNSSKRPKWIIYNCPPSLMFLVKFYRILSLSFSGVVFVSDGNNNNNNNSHRHHNDDDNYNCWLICKHYLYTIHGWSNILSYLIALLANLYREYLMDIHQSTIDSVIFMKTNDTSSSSSSLFHRWLKNHGDDDDQTNSMYHLLQLCFLGNSDEDYIETAKLKTILRNIIKLLMVVTFFDMMTLLFYIVTSGGHIIRLLMKIPYIYDFDHSHRFAYCSLGITIIISTVISSTGYILFRGNIIKQINDPNIEMMTKIHRISELFVMILGLIFLCLVPIMFIYTMMLFRFAIQQLMDTYAIANKLDETNMVKLKTKLSDLNDQYKEIIPWFSVPLTVTLSSSVFITISSACFLMINNSTNANLYISFVLNLGIFSFIRLIIVASFGNLPTNICRDLIRTVYENLEHWSLHEWMCFMELKRLRKEFIVSIFSMYTVRQSSILAMLGFVLNYIVILLQTENFSTENLRLSSLAFDGLYLDFLSLEDDDDDDDDDDGGGGGDDDDFDGGQVEHEVISESIDLCE</sequence>
<feature type="transmembrane region" description="Helical" evidence="2">
    <location>
        <begin position="203"/>
        <end position="224"/>
    </location>
</feature>
<reference evidence="3" key="1">
    <citation type="submission" date="2013-05" db="EMBL/GenBank/DDBJ databases">
        <authorList>
            <person name="Yim A.K.Y."/>
            <person name="Chan T.F."/>
            <person name="Ji K.M."/>
            <person name="Liu X.Y."/>
            <person name="Zhou J.W."/>
            <person name="Li R.Q."/>
            <person name="Yang K.Y."/>
            <person name="Li J."/>
            <person name="Li M."/>
            <person name="Law P.T.W."/>
            <person name="Wu Y.L."/>
            <person name="Cai Z.L."/>
            <person name="Qin H."/>
            <person name="Bao Y."/>
            <person name="Leung R.K.K."/>
            <person name="Ng P.K.S."/>
            <person name="Zou J."/>
            <person name="Zhong X.J."/>
            <person name="Ran P.X."/>
            <person name="Zhong N.S."/>
            <person name="Liu Z.G."/>
            <person name="Tsui S.K.W."/>
        </authorList>
    </citation>
    <scope>NUCLEOTIDE SEQUENCE</scope>
    <source>
        <strain evidence="3">Derf</strain>
        <tissue evidence="3">Whole organism</tissue>
    </source>
</reference>
<name>A0A922HK90_DERFA</name>
<reference evidence="3" key="2">
    <citation type="journal article" date="2022" name="Res Sq">
        <title>Comparative Genomics Reveals Insights into the Divergent Evolution of Astigmatic Mites and Household Pest Adaptations.</title>
        <authorList>
            <person name="Xiong Q."/>
            <person name="Wan A.T.-Y."/>
            <person name="Liu X.-Y."/>
            <person name="Fung C.S.-H."/>
            <person name="Xiao X."/>
            <person name="Malainual N."/>
            <person name="Hou J."/>
            <person name="Wang L."/>
            <person name="Wang M."/>
            <person name="Yang K."/>
            <person name="Cui Y."/>
            <person name="Leung E."/>
            <person name="Nong W."/>
            <person name="Shin S.-K."/>
            <person name="Au S."/>
            <person name="Jeong K.Y."/>
            <person name="Chew F.T."/>
            <person name="Hui J."/>
            <person name="Leung T.F."/>
            <person name="Tungtrongchitr A."/>
            <person name="Zhong N."/>
            <person name="Liu Z."/>
            <person name="Tsui S."/>
        </authorList>
    </citation>
    <scope>NUCLEOTIDE SEQUENCE</scope>
    <source>
        <strain evidence="3">Derf</strain>
        <tissue evidence="3">Whole organism</tissue>
    </source>
</reference>
<comment type="caution">
    <text evidence="3">The sequence shown here is derived from an EMBL/GenBank/DDBJ whole genome shotgun (WGS) entry which is preliminary data.</text>
</comment>
<evidence type="ECO:0000256" key="1">
    <source>
        <dbReference type="SAM" id="MobiDB-lite"/>
    </source>
</evidence>
<feature type="transmembrane region" description="Helical" evidence="2">
    <location>
        <begin position="42"/>
        <end position="61"/>
    </location>
</feature>
<keyword evidence="4" id="KW-1185">Reference proteome</keyword>
<dbReference type="AlphaFoldDB" id="A0A922HK90"/>
<feature type="transmembrane region" description="Helical" evidence="2">
    <location>
        <begin position="293"/>
        <end position="317"/>
    </location>
</feature>
<feature type="compositionally biased region" description="Acidic residues" evidence="1">
    <location>
        <begin position="513"/>
        <end position="533"/>
    </location>
</feature>
<feature type="region of interest" description="Disordered" evidence="1">
    <location>
        <begin position="513"/>
        <end position="535"/>
    </location>
</feature>
<feature type="transmembrane region" description="Helical" evidence="2">
    <location>
        <begin position="244"/>
        <end position="268"/>
    </location>
</feature>
<feature type="transmembrane region" description="Helical" evidence="2">
    <location>
        <begin position="396"/>
        <end position="415"/>
    </location>
</feature>
<keyword evidence="2" id="KW-0812">Transmembrane</keyword>
<feature type="transmembrane region" description="Helical" evidence="2">
    <location>
        <begin position="469"/>
        <end position="486"/>
    </location>
</feature>
<feature type="transmembrane region" description="Helical" evidence="2">
    <location>
        <begin position="356"/>
        <end position="384"/>
    </location>
</feature>
<protein>
    <submittedName>
        <fullName evidence="3">Uncharacterized protein</fullName>
    </submittedName>
</protein>
<feature type="transmembrane region" description="Helical" evidence="2">
    <location>
        <begin position="101"/>
        <end position="123"/>
    </location>
</feature>
<dbReference type="EMBL" id="ASGP02000009">
    <property type="protein sequence ID" value="KAH9491190.1"/>
    <property type="molecule type" value="Genomic_DNA"/>
</dbReference>